<name>A0A017HSH0_9RHOB</name>
<comment type="caution">
    <text evidence="1">The sequence shown here is derived from an EMBL/GenBank/DDBJ whole genome shotgun (WGS) entry which is preliminary data.</text>
</comment>
<gene>
    <name evidence="1" type="ORF">Rumeso_00991</name>
</gene>
<accession>A0A017HSH0</accession>
<organism evidence="1 2">
    <name type="scientific">Rubellimicrobium mesophilum DSM 19309</name>
    <dbReference type="NCBI Taxonomy" id="442562"/>
    <lineage>
        <taxon>Bacteria</taxon>
        <taxon>Pseudomonadati</taxon>
        <taxon>Pseudomonadota</taxon>
        <taxon>Alphaproteobacteria</taxon>
        <taxon>Rhodobacterales</taxon>
        <taxon>Roseobacteraceae</taxon>
        <taxon>Rubellimicrobium</taxon>
    </lineage>
</organism>
<evidence type="ECO:0000313" key="2">
    <source>
        <dbReference type="Proteomes" id="UP000019666"/>
    </source>
</evidence>
<proteinExistence type="predicted"/>
<protein>
    <submittedName>
        <fullName evidence="1">Uncharacterized protein</fullName>
    </submittedName>
</protein>
<reference evidence="1 2" key="1">
    <citation type="submission" date="2013-02" db="EMBL/GenBank/DDBJ databases">
        <authorList>
            <person name="Fiebig A."/>
            <person name="Goeker M."/>
            <person name="Klenk H.-P.P."/>
        </authorList>
    </citation>
    <scope>NUCLEOTIDE SEQUENCE [LARGE SCALE GENOMIC DNA]</scope>
    <source>
        <strain evidence="1 2">DSM 19309</strain>
    </source>
</reference>
<keyword evidence="2" id="KW-1185">Reference proteome</keyword>
<sequence length="196" mass="22796">MLNLSHNANLALAIGSANWILARFAAWDDDRKAWDFVNAVWAEMSEDYACTHYYPPDDEWRGPIRGSIVTAMTILFDALDERGNNPTMADRSTWMDNFAHHVITPIGPYEIWFEQIVRRFERTHSWEAEGWPKPDLFDDRFPQGRVLSPEALDPEIDYRPEAAPDALRRYVDRLRRDGNLFVLDADEVADSQGRRR</sequence>
<dbReference type="AlphaFoldDB" id="A0A017HSH0"/>
<evidence type="ECO:0000313" key="1">
    <source>
        <dbReference type="EMBL" id="EYD77442.1"/>
    </source>
</evidence>
<dbReference type="Proteomes" id="UP000019666">
    <property type="component" value="Unassembled WGS sequence"/>
</dbReference>
<dbReference type="EMBL" id="AOSK01000029">
    <property type="protein sequence ID" value="EYD77442.1"/>
    <property type="molecule type" value="Genomic_DNA"/>
</dbReference>
<dbReference type="HOGENOM" id="CLU_1389318_0_0_5"/>